<evidence type="ECO:0000256" key="1">
    <source>
        <dbReference type="SAM" id="MobiDB-lite"/>
    </source>
</evidence>
<reference evidence="2" key="1">
    <citation type="submission" date="2021-01" db="EMBL/GenBank/DDBJ databases">
        <authorList>
            <consortium name="Genoscope - CEA"/>
            <person name="William W."/>
        </authorList>
    </citation>
    <scope>NUCLEOTIDE SEQUENCE</scope>
</reference>
<gene>
    <name evidence="2" type="ORF">DARMORV10_C05P32190.1</name>
</gene>
<evidence type="ECO:0000313" key="2">
    <source>
        <dbReference type="EMBL" id="CAF1929251.1"/>
    </source>
</evidence>
<dbReference type="Proteomes" id="UP001295469">
    <property type="component" value="Chromosome C05"/>
</dbReference>
<organism evidence="2">
    <name type="scientific">Brassica napus</name>
    <name type="common">Rape</name>
    <dbReference type="NCBI Taxonomy" id="3708"/>
    <lineage>
        <taxon>Eukaryota</taxon>
        <taxon>Viridiplantae</taxon>
        <taxon>Streptophyta</taxon>
        <taxon>Embryophyta</taxon>
        <taxon>Tracheophyta</taxon>
        <taxon>Spermatophyta</taxon>
        <taxon>Magnoliopsida</taxon>
        <taxon>eudicotyledons</taxon>
        <taxon>Gunneridae</taxon>
        <taxon>Pentapetalae</taxon>
        <taxon>rosids</taxon>
        <taxon>malvids</taxon>
        <taxon>Brassicales</taxon>
        <taxon>Brassicaceae</taxon>
        <taxon>Brassiceae</taxon>
        <taxon>Brassica</taxon>
    </lineage>
</organism>
<feature type="region of interest" description="Disordered" evidence="1">
    <location>
        <begin position="16"/>
        <end position="57"/>
    </location>
</feature>
<sequence>MNLFVTFETRAVTQQRSQVSENPLPFTTPNQPIKNNLNPFLDDNEETASESSQTPTPKAFLPQRMIMIFGILC</sequence>
<accession>A0A816LFV6</accession>
<name>A0A816LFV6_BRANA</name>
<protein>
    <submittedName>
        <fullName evidence="2">(rape) hypothetical protein</fullName>
    </submittedName>
</protein>
<dbReference type="AlphaFoldDB" id="A0A816LFV6"/>
<feature type="compositionally biased region" description="Polar residues" evidence="1">
    <location>
        <begin position="16"/>
        <end position="38"/>
    </location>
</feature>
<dbReference type="EMBL" id="HG994369">
    <property type="protein sequence ID" value="CAF1929251.1"/>
    <property type="molecule type" value="Genomic_DNA"/>
</dbReference>
<proteinExistence type="predicted"/>